<feature type="chain" id="PRO_5045690570" evidence="1">
    <location>
        <begin position="26"/>
        <end position="137"/>
    </location>
</feature>
<reference evidence="2 3" key="1">
    <citation type="submission" date="2024-09" db="EMBL/GenBank/DDBJ databases">
        <authorList>
            <person name="Sun Q."/>
            <person name="Mori K."/>
        </authorList>
    </citation>
    <scope>NUCLEOTIDE SEQUENCE [LARGE SCALE GENOMIC DNA]</scope>
    <source>
        <strain evidence="2 3">JCM 3324</strain>
    </source>
</reference>
<evidence type="ECO:0000313" key="3">
    <source>
        <dbReference type="Proteomes" id="UP001589568"/>
    </source>
</evidence>
<evidence type="ECO:0000313" key="2">
    <source>
        <dbReference type="EMBL" id="MFB9474365.1"/>
    </source>
</evidence>
<keyword evidence="1" id="KW-0732">Signal</keyword>
<name>A0ABV5NVK4_9ACTN</name>
<proteinExistence type="predicted"/>
<comment type="caution">
    <text evidence="2">The sequence shown here is derived from an EMBL/GenBank/DDBJ whole genome shotgun (WGS) entry which is preliminary data.</text>
</comment>
<keyword evidence="3" id="KW-1185">Reference proteome</keyword>
<sequence length="137" mass="15583">MRFSRIALVPLLLLLPATSVPPAHAVSKKVLVELRKEGGFAGLLDRVTVYANGCARFDRRRGPAVDKCLTAKERRRLRTHLGKLRLGRSEARPQGADFLKYTLVYDRHRVSRYSLPATWKPVVGDLERAMEKYWAPD</sequence>
<protein>
    <submittedName>
        <fullName evidence="2">Uncharacterized protein</fullName>
    </submittedName>
</protein>
<dbReference type="EMBL" id="JBHMCF010000038">
    <property type="protein sequence ID" value="MFB9474365.1"/>
    <property type="molecule type" value="Genomic_DNA"/>
</dbReference>
<organism evidence="2 3">
    <name type="scientific">Nonomuraea salmonea</name>
    <dbReference type="NCBI Taxonomy" id="46181"/>
    <lineage>
        <taxon>Bacteria</taxon>
        <taxon>Bacillati</taxon>
        <taxon>Actinomycetota</taxon>
        <taxon>Actinomycetes</taxon>
        <taxon>Streptosporangiales</taxon>
        <taxon>Streptosporangiaceae</taxon>
        <taxon>Nonomuraea</taxon>
    </lineage>
</organism>
<feature type="signal peptide" evidence="1">
    <location>
        <begin position="1"/>
        <end position="25"/>
    </location>
</feature>
<dbReference type="RefSeq" id="WP_379484419.1">
    <property type="nucleotide sequence ID" value="NZ_JBHMCF010000038.1"/>
</dbReference>
<evidence type="ECO:0000256" key="1">
    <source>
        <dbReference type="SAM" id="SignalP"/>
    </source>
</evidence>
<accession>A0ABV5NVK4</accession>
<dbReference type="Proteomes" id="UP001589568">
    <property type="component" value="Unassembled WGS sequence"/>
</dbReference>
<gene>
    <name evidence="2" type="ORF">ACFFR3_33140</name>
</gene>